<dbReference type="AlphaFoldDB" id="A0A927MNK9"/>
<gene>
    <name evidence="1" type="ORF">HEB94_000384</name>
</gene>
<keyword evidence="2" id="KW-1185">Reference proteome</keyword>
<proteinExistence type="predicted"/>
<organism evidence="1 2">
    <name type="scientific">Actinopolymorpha pittospori</name>
    <dbReference type="NCBI Taxonomy" id="648752"/>
    <lineage>
        <taxon>Bacteria</taxon>
        <taxon>Bacillati</taxon>
        <taxon>Actinomycetota</taxon>
        <taxon>Actinomycetes</taxon>
        <taxon>Propionibacteriales</taxon>
        <taxon>Actinopolymorphaceae</taxon>
        <taxon>Actinopolymorpha</taxon>
    </lineage>
</organism>
<evidence type="ECO:0000313" key="1">
    <source>
        <dbReference type="EMBL" id="MBE1603536.1"/>
    </source>
</evidence>
<sequence>MALLSHRFFLNFVHSVHLPSLFVMCWEALGTDCW</sequence>
<reference evidence="1" key="1">
    <citation type="submission" date="2020-10" db="EMBL/GenBank/DDBJ databases">
        <title>Sequencing the genomes of 1000 actinobacteria strains.</title>
        <authorList>
            <person name="Klenk H.-P."/>
        </authorList>
    </citation>
    <scope>NUCLEOTIDE SEQUENCE</scope>
    <source>
        <strain evidence="1">DSM 45354</strain>
    </source>
</reference>
<accession>A0A927MNK9</accession>
<dbReference type="EMBL" id="JADBEM010000001">
    <property type="protein sequence ID" value="MBE1603536.1"/>
    <property type="molecule type" value="Genomic_DNA"/>
</dbReference>
<dbReference type="Proteomes" id="UP000638648">
    <property type="component" value="Unassembled WGS sequence"/>
</dbReference>
<evidence type="ECO:0000313" key="2">
    <source>
        <dbReference type="Proteomes" id="UP000638648"/>
    </source>
</evidence>
<protein>
    <submittedName>
        <fullName evidence="1">Uncharacterized protein</fullName>
    </submittedName>
</protein>
<name>A0A927MNK9_9ACTN</name>
<comment type="caution">
    <text evidence="1">The sequence shown here is derived from an EMBL/GenBank/DDBJ whole genome shotgun (WGS) entry which is preliminary data.</text>
</comment>